<dbReference type="AlphaFoldDB" id="A0A1T4Q758"/>
<sequence length="348" mass="35911">MALTKAQVSLVTVTALGVAPGGYEAQLSAFSTQKELAAFIGSAGLLSTGTNAEFALAIGKNVGLTAGSVVTALFNALENGTSRADAVVDFANGQLVAGNATLTAALAKAEAYTGGSTDLAALQAAIAADVVATPSGLVIEFKDEEKDQHHKEDSDVTSTLNGQNVVNIGKAQIDAGASKVAADFSFKLANQIGAGEKFEGQFLSPILERQAADKSGSKIVLELRNLREAADSATPLKYLPTNGFGFTIDGQLVQITSDAIDAAETYADLLAAIKARIEDLKNGVNLPQGADEALYAKLATFTVELGQTKAAEERDASGNVTKTYDVSKTPRKPSPNRAGIQAGTAQRF</sequence>
<evidence type="ECO:0000313" key="2">
    <source>
        <dbReference type="EMBL" id="OPX56593.1"/>
    </source>
</evidence>
<gene>
    <name evidence="2" type="ORF">BTE48_04005</name>
</gene>
<dbReference type="EMBL" id="MTSM01000003">
    <property type="protein sequence ID" value="OPX56593.1"/>
    <property type="molecule type" value="Genomic_DNA"/>
</dbReference>
<reference evidence="2 3" key="1">
    <citation type="submission" date="2017-01" db="EMBL/GenBank/DDBJ databases">
        <title>Genome Sequencing of a Marine Spirillum, Oceanospirillum multiglobuliferum ATCC 33336, from Japan.</title>
        <authorList>
            <person name="Carney J.G."/>
            <person name="Trachtenberg A.M."/>
            <person name="Rheaume B.A."/>
            <person name="Linnane J.D."/>
            <person name="Pitts N.L."/>
            <person name="Mykles D.L."/>
            <person name="Maclea K.S."/>
        </authorList>
    </citation>
    <scope>NUCLEOTIDE SEQUENCE [LARGE SCALE GENOMIC DNA]</scope>
    <source>
        <strain evidence="2 3">ATCC 33336</strain>
    </source>
</reference>
<keyword evidence="3" id="KW-1185">Reference proteome</keyword>
<dbReference type="Proteomes" id="UP000191418">
    <property type="component" value="Unassembled WGS sequence"/>
</dbReference>
<protein>
    <submittedName>
        <fullName evidence="2">Uncharacterized protein</fullName>
    </submittedName>
</protein>
<name>A0A1T4Q758_9GAMM</name>
<organism evidence="2 3">
    <name type="scientific">Oceanospirillum multiglobuliferum</name>
    <dbReference type="NCBI Taxonomy" id="64969"/>
    <lineage>
        <taxon>Bacteria</taxon>
        <taxon>Pseudomonadati</taxon>
        <taxon>Pseudomonadota</taxon>
        <taxon>Gammaproteobacteria</taxon>
        <taxon>Oceanospirillales</taxon>
        <taxon>Oceanospirillaceae</taxon>
        <taxon>Oceanospirillum</taxon>
    </lineage>
</organism>
<dbReference type="RefSeq" id="WP_078745362.1">
    <property type="nucleotide sequence ID" value="NZ_FUXG01000011.1"/>
</dbReference>
<evidence type="ECO:0000313" key="3">
    <source>
        <dbReference type="Proteomes" id="UP000191418"/>
    </source>
</evidence>
<evidence type="ECO:0000256" key="1">
    <source>
        <dbReference type="SAM" id="MobiDB-lite"/>
    </source>
</evidence>
<comment type="caution">
    <text evidence="2">The sequence shown here is derived from an EMBL/GenBank/DDBJ whole genome shotgun (WGS) entry which is preliminary data.</text>
</comment>
<accession>A0A1T4Q758</accession>
<proteinExistence type="predicted"/>
<dbReference type="OrthoDB" id="9812260at2"/>
<feature type="region of interest" description="Disordered" evidence="1">
    <location>
        <begin position="311"/>
        <end position="348"/>
    </location>
</feature>